<gene>
    <name evidence="1" type="ORF">RDB_LOCUS120461</name>
</gene>
<reference evidence="1" key="1">
    <citation type="submission" date="2021-01" db="EMBL/GenBank/DDBJ databases">
        <authorList>
            <person name="Kaushik A."/>
        </authorList>
    </citation>
    <scope>NUCLEOTIDE SEQUENCE</scope>
    <source>
        <strain evidence="1">AG3-T5</strain>
    </source>
</reference>
<comment type="caution">
    <text evidence="1">The sequence shown here is derived from an EMBL/GenBank/DDBJ whole genome shotgun (WGS) entry which is preliminary data.</text>
</comment>
<dbReference type="EMBL" id="CAJMWW010000126">
    <property type="protein sequence ID" value="CAE6448626.1"/>
    <property type="molecule type" value="Genomic_DNA"/>
</dbReference>
<proteinExistence type="predicted"/>
<organism evidence="1 2">
    <name type="scientific">Rhizoctonia solani</name>
    <dbReference type="NCBI Taxonomy" id="456999"/>
    <lineage>
        <taxon>Eukaryota</taxon>
        <taxon>Fungi</taxon>
        <taxon>Dikarya</taxon>
        <taxon>Basidiomycota</taxon>
        <taxon>Agaricomycotina</taxon>
        <taxon>Agaricomycetes</taxon>
        <taxon>Cantharellales</taxon>
        <taxon>Ceratobasidiaceae</taxon>
        <taxon>Rhizoctonia</taxon>
    </lineage>
</organism>
<accession>A0A8H3GED0</accession>
<sequence>MSLQKGSSLVASANRIIGSSMGHSQLPHRISYPDGWRTGPTEAWYKSQPSTKFTQLQYRKERQKPWEHEYIVVELANGTVCRFDRRARAETLADAFTSEGLGAEDTAHVIDKHDKEHYSMIVDNSDLVLCMHFPDGQDILSILSICYGIQQNRETECYSLIRYNCYFFSWMIVVALARRTVDWALLGSDDQLWDELVNTTMAGLNSDPSKLGQLKANTRAMLGKKPNHAAPPFSGSSYLLNTLHIALHHTRSNIKESLNELLLKSTVEKTMHAIADMSAKSAAEDAARSHASQAARDASFEAVMDVMWKTMLSNPEGAQLWEDRCRRTEECVRKAAAAASDAALMHLPLTPPATPPSTPSNGSDSEIPLVRENWEDAWDSTWNQNWLTGQSQIKPKDGPATSRIALLAKAAWSKAWKDACLANEEYVPLVSQGVAKYVIKHLPETSIKIDKTAQGTMKRLSRNGRTQAPHIINFTAEGNGWRKGKTEEWYKQQPSTKFKYLEYRKEKESPFYHEYIVVHLENETVCRFDRRGDVNSRANVLVGDPIPSEDSAHVIAKNDTEFYPMIERDSDLLLRMHFPKGQDILTILGICCGIQSTKATKDYSLTRYNCYFFSWMIITATARFTVDWAALAQENQLWETLVASVMKGLDQDPAGSGPLAIPKAAITATLGMKGKTDLLIPSQFVGSVYLCNTLRNALVQTRGQIRKSLAELILHSTVDRAMHEVSETSAQKAGSQAARSHAAQAASDAAMEAVIETMWREIISNNEGGKLWETKCELAKACVEAASSAAADVVGQRILVTPPETSAIAMAPESGSAPPTPAADGAEIPAPPAKWETAWAAAWEKRWTESHTKSSDEDASKSSISDRAKAAWIKAWDDACKANERYVPLISCGVAEYVTKNLPEALPEVLQYGTETNAIKNMVKGLIPTKFEGSSNSQLQDWVKARIQEHCARVLKMTAGAQQPNKLEFEETMKGVWESTKKMSVPLTLRTMATPANLIIVLYSEYSRMEALNHIGRMSKHKSGSFRQLVFPDYNIDPPVPDRKPPSPSKLGFLTRKDKKQVNDLSPPSWMGMVVEARKFISNHYTPGDNIILFGLSGGIAEDFLTVNAMVIELVKQLDGDDVGTSCIAHIHRDRNQEIFELNNRFLEVAPLTVKHVMNLNWENGKESYCSTMRDPMGRMTSREVCYYDADGSHHPLVIHATMSFIRYRGKLTREWSNLRPGRKISSSTTGCFDTPIEVPFTISLTDLHPKEPLKACVKPFGMTGFDLYRHSSFRKPNENLHLPSRLVWRTTYG</sequence>
<evidence type="ECO:0000313" key="1">
    <source>
        <dbReference type="EMBL" id="CAE6448626.1"/>
    </source>
</evidence>
<dbReference type="Proteomes" id="UP000663841">
    <property type="component" value="Unassembled WGS sequence"/>
</dbReference>
<evidence type="ECO:0000313" key="2">
    <source>
        <dbReference type="Proteomes" id="UP000663841"/>
    </source>
</evidence>
<protein>
    <submittedName>
        <fullName evidence="1">Uncharacterized protein</fullName>
    </submittedName>
</protein>
<name>A0A8H3GED0_9AGAM</name>